<organism evidence="2">
    <name type="scientific">Harpegnathos saltator</name>
    <name type="common">Jerdon's jumping ant</name>
    <dbReference type="NCBI Taxonomy" id="610380"/>
    <lineage>
        <taxon>Eukaryota</taxon>
        <taxon>Metazoa</taxon>
        <taxon>Ecdysozoa</taxon>
        <taxon>Arthropoda</taxon>
        <taxon>Hexapoda</taxon>
        <taxon>Insecta</taxon>
        <taxon>Pterygota</taxon>
        <taxon>Neoptera</taxon>
        <taxon>Endopterygota</taxon>
        <taxon>Hymenoptera</taxon>
        <taxon>Apocrita</taxon>
        <taxon>Aculeata</taxon>
        <taxon>Formicoidea</taxon>
        <taxon>Formicidae</taxon>
        <taxon>Ponerinae</taxon>
        <taxon>Ponerini</taxon>
        <taxon>Harpegnathos</taxon>
    </lineage>
</organism>
<dbReference type="EMBL" id="GL451846">
    <property type="protein sequence ID" value="EFN78469.1"/>
    <property type="molecule type" value="Genomic_DNA"/>
</dbReference>
<dbReference type="Proteomes" id="UP000008237">
    <property type="component" value="Unassembled WGS sequence"/>
</dbReference>
<dbReference type="AlphaFoldDB" id="E2C0S5"/>
<sequence length="39" mass="4508">AVRTLGFINRTSMYFKNMTTITSLYITLVRPHLEYGSVL</sequence>
<evidence type="ECO:0000313" key="2">
    <source>
        <dbReference type="Proteomes" id="UP000008237"/>
    </source>
</evidence>
<feature type="non-terminal residue" evidence="1">
    <location>
        <position position="1"/>
    </location>
</feature>
<name>E2C0S5_HARSA</name>
<dbReference type="InParanoid" id="E2C0S5"/>
<protein>
    <submittedName>
        <fullName evidence="1">Uncharacterized protein</fullName>
    </submittedName>
</protein>
<feature type="non-terminal residue" evidence="1">
    <location>
        <position position="39"/>
    </location>
</feature>
<gene>
    <name evidence="1" type="ORF">EAI_13341</name>
</gene>
<reference evidence="1 2" key="1">
    <citation type="journal article" date="2010" name="Science">
        <title>Genomic comparison of the ants Camponotus floridanus and Harpegnathos saltator.</title>
        <authorList>
            <person name="Bonasio R."/>
            <person name="Zhang G."/>
            <person name="Ye C."/>
            <person name="Mutti N.S."/>
            <person name="Fang X."/>
            <person name="Qin N."/>
            <person name="Donahue G."/>
            <person name="Yang P."/>
            <person name="Li Q."/>
            <person name="Li C."/>
            <person name="Zhang P."/>
            <person name="Huang Z."/>
            <person name="Berger S.L."/>
            <person name="Reinberg D."/>
            <person name="Wang J."/>
            <person name="Liebig J."/>
        </authorList>
    </citation>
    <scope>NUCLEOTIDE SEQUENCE [LARGE SCALE GENOMIC DNA]</scope>
    <source>
        <strain evidence="1 2">R22 G/1</strain>
    </source>
</reference>
<accession>E2C0S5</accession>
<keyword evidence="2" id="KW-1185">Reference proteome</keyword>
<proteinExistence type="predicted"/>
<evidence type="ECO:0000313" key="1">
    <source>
        <dbReference type="EMBL" id="EFN78469.1"/>
    </source>
</evidence>